<dbReference type="Pfam" id="PF22754">
    <property type="entry name" value="bHLH-TF_ACT-like_plant"/>
    <property type="match status" value="1"/>
</dbReference>
<dbReference type="InterPro" id="IPR002912">
    <property type="entry name" value="ACT_dom"/>
</dbReference>
<gene>
    <name evidence="7" type="ORF">DH2020_016028</name>
</gene>
<keyword evidence="8" id="KW-1185">Reference proteome</keyword>
<dbReference type="InterPro" id="IPR011598">
    <property type="entry name" value="bHLH_dom"/>
</dbReference>
<evidence type="ECO:0000313" key="8">
    <source>
        <dbReference type="Proteomes" id="UP001318860"/>
    </source>
</evidence>
<dbReference type="InterPro" id="IPR036638">
    <property type="entry name" value="HLH_DNA-bd_sf"/>
</dbReference>
<dbReference type="InterPro" id="IPR052610">
    <property type="entry name" value="bHLH_transcription_regulator"/>
</dbReference>
<dbReference type="Proteomes" id="UP001318860">
    <property type="component" value="Unassembled WGS sequence"/>
</dbReference>
<dbReference type="InterPro" id="IPR045865">
    <property type="entry name" value="ACT-like_dom_sf"/>
</dbReference>
<accession>A0ABR0WWX9</accession>
<name>A0ABR0WWX9_REHGL</name>
<keyword evidence="3" id="KW-0804">Transcription</keyword>
<dbReference type="Pfam" id="PF00010">
    <property type="entry name" value="HLH"/>
    <property type="match status" value="1"/>
</dbReference>
<sequence>MDSSAISWLSEMGLDNPIFTDQFDFMDSFDEELAAVLGHDLETTCFSPEKNTSPSSTLINIPSTNSISSLCTNFPITETSPEKVSHEPPPKLQKPNNYSNFSTIHGLSNPDRPSSTPIILNFGNANSPDQNPQQAIPSRALNPDEEAAVSEIMKSHDQGSFVDTEDQPLKRNTKKATGARVRPPSQTYDHIIAERKRREQLSQRFVALSTIVPGLKKTDKTSVLGDAIKYLKYLQERVKILEEQATKKTMESVVLVKKSQASMEDDDYFEEKSPSSNEQPLPEIEARICNTQILIRVHCENQKGLLANLIDKVEKLNLTIVNTNVASFGSLALDITIITEMEKEFNLTVNEVVKRLRATLQHTL</sequence>
<evidence type="ECO:0000259" key="5">
    <source>
        <dbReference type="PROSITE" id="PS50888"/>
    </source>
</evidence>
<dbReference type="Gene3D" id="4.10.280.10">
    <property type="entry name" value="Helix-loop-helix DNA-binding domain"/>
    <property type="match status" value="1"/>
</dbReference>
<reference evidence="7 8" key="1">
    <citation type="journal article" date="2021" name="Comput. Struct. Biotechnol. J.">
        <title>De novo genome assembly of the potent medicinal plant Rehmannia glutinosa using nanopore technology.</title>
        <authorList>
            <person name="Ma L."/>
            <person name="Dong C."/>
            <person name="Song C."/>
            <person name="Wang X."/>
            <person name="Zheng X."/>
            <person name="Niu Y."/>
            <person name="Chen S."/>
            <person name="Feng W."/>
        </authorList>
    </citation>
    <scope>NUCLEOTIDE SEQUENCE [LARGE SCALE GENOMIC DNA]</scope>
    <source>
        <strain evidence="7">DH-2019</strain>
    </source>
</reference>
<dbReference type="PANTHER" id="PTHR45959:SF2">
    <property type="entry name" value="BHLH TRANSCRIPTION FACTOR"/>
    <property type="match status" value="1"/>
</dbReference>
<organism evidence="7 8">
    <name type="scientific">Rehmannia glutinosa</name>
    <name type="common">Chinese foxglove</name>
    <dbReference type="NCBI Taxonomy" id="99300"/>
    <lineage>
        <taxon>Eukaryota</taxon>
        <taxon>Viridiplantae</taxon>
        <taxon>Streptophyta</taxon>
        <taxon>Embryophyta</taxon>
        <taxon>Tracheophyta</taxon>
        <taxon>Spermatophyta</taxon>
        <taxon>Magnoliopsida</taxon>
        <taxon>eudicotyledons</taxon>
        <taxon>Gunneridae</taxon>
        <taxon>Pentapetalae</taxon>
        <taxon>asterids</taxon>
        <taxon>lamiids</taxon>
        <taxon>Lamiales</taxon>
        <taxon>Orobanchaceae</taxon>
        <taxon>Rehmannieae</taxon>
        <taxon>Rehmannia</taxon>
    </lineage>
</organism>
<dbReference type="SUPFAM" id="SSF47459">
    <property type="entry name" value="HLH, helix-loop-helix DNA-binding domain"/>
    <property type="match status" value="1"/>
</dbReference>
<dbReference type="InterPro" id="IPR054502">
    <property type="entry name" value="bHLH-TF_ACT-like_plant"/>
</dbReference>
<evidence type="ECO:0000313" key="7">
    <source>
        <dbReference type="EMBL" id="KAK6151096.1"/>
    </source>
</evidence>
<evidence type="ECO:0000259" key="6">
    <source>
        <dbReference type="PROSITE" id="PS51671"/>
    </source>
</evidence>
<comment type="caution">
    <text evidence="7">The sequence shown here is derived from an EMBL/GenBank/DDBJ whole genome shotgun (WGS) entry which is preliminary data.</text>
</comment>
<proteinExistence type="predicted"/>
<feature type="domain" description="BHLH" evidence="5">
    <location>
        <begin position="185"/>
        <end position="234"/>
    </location>
</feature>
<dbReference type="PANTHER" id="PTHR45959">
    <property type="entry name" value="BHLH TRANSCRIPTION FACTOR"/>
    <property type="match status" value="1"/>
</dbReference>
<dbReference type="SMART" id="SM00353">
    <property type="entry name" value="HLH"/>
    <property type="match status" value="1"/>
</dbReference>
<evidence type="ECO:0000256" key="2">
    <source>
        <dbReference type="ARBA" id="ARBA00023015"/>
    </source>
</evidence>
<dbReference type="PROSITE" id="PS51671">
    <property type="entry name" value="ACT"/>
    <property type="match status" value="1"/>
</dbReference>
<dbReference type="PROSITE" id="PS50888">
    <property type="entry name" value="BHLH"/>
    <property type="match status" value="1"/>
</dbReference>
<dbReference type="EMBL" id="JABTTQ020000008">
    <property type="protein sequence ID" value="KAK6151096.1"/>
    <property type="molecule type" value="Genomic_DNA"/>
</dbReference>
<keyword evidence="4" id="KW-0539">Nucleus</keyword>
<dbReference type="CDD" id="cd11452">
    <property type="entry name" value="bHLH_AtNAI1_like"/>
    <property type="match status" value="1"/>
</dbReference>
<evidence type="ECO:0000256" key="1">
    <source>
        <dbReference type="ARBA" id="ARBA00004123"/>
    </source>
</evidence>
<evidence type="ECO:0000256" key="3">
    <source>
        <dbReference type="ARBA" id="ARBA00023163"/>
    </source>
</evidence>
<protein>
    <submittedName>
        <fullName evidence="7">Uncharacterized protein</fullName>
    </submittedName>
</protein>
<evidence type="ECO:0000256" key="4">
    <source>
        <dbReference type="ARBA" id="ARBA00023242"/>
    </source>
</evidence>
<comment type="subcellular location">
    <subcellularLocation>
        <location evidence="1">Nucleus</location>
    </subcellularLocation>
</comment>
<keyword evidence="2" id="KW-0805">Transcription regulation</keyword>
<feature type="domain" description="ACT" evidence="6">
    <location>
        <begin position="294"/>
        <end position="364"/>
    </location>
</feature>
<dbReference type="SUPFAM" id="SSF55021">
    <property type="entry name" value="ACT-like"/>
    <property type="match status" value="1"/>
</dbReference>